<dbReference type="InterPro" id="IPR019631">
    <property type="entry name" value="Myticin_preproprotein"/>
</dbReference>
<evidence type="ECO:0000313" key="2">
    <source>
        <dbReference type="EMBL" id="QHR84787.1"/>
    </source>
</evidence>
<dbReference type="EMBL" id="MN883586">
    <property type="protein sequence ID" value="QHR84787.1"/>
    <property type="molecule type" value="mRNA"/>
</dbReference>
<organism evidence="2">
    <name type="scientific">Perna canaliculus</name>
    <name type="common">Green-lipped mussel</name>
    <dbReference type="NCBI Taxonomy" id="38949"/>
    <lineage>
        <taxon>Eukaryota</taxon>
        <taxon>Metazoa</taxon>
        <taxon>Spiralia</taxon>
        <taxon>Lophotrochozoa</taxon>
        <taxon>Mollusca</taxon>
        <taxon>Bivalvia</taxon>
        <taxon>Autobranchia</taxon>
        <taxon>Pteriomorphia</taxon>
        <taxon>Mytilida</taxon>
        <taxon>Mytiloidea</taxon>
        <taxon>Mytilidae</taxon>
        <taxon>Mytilinae</taxon>
        <taxon>Perna</taxon>
    </lineage>
</organism>
<name>A0A6B9XR41_PERCI</name>
<dbReference type="Pfam" id="PF10690">
    <property type="entry name" value="Myticin-prepro"/>
    <property type="match status" value="1"/>
</dbReference>
<keyword evidence="1" id="KW-0732">Signal</keyword>
<dbReference type="AlphaFoldDB" id="A0A6B9XR41"/>
<reference evidence="2" key="1">
    <citation type="journal article" date="2020" name="Antibiotics">
        <title>Molecular Diversity of Mytilin-Like Defense Peptides in Mytilidae (Mollusca, Bivalvia).</title>
        <authorList>
            <person name="Greco S."/>
            <person name="Gerdol M."/>
            <person name="Edomi P."/>
            <person name="Pallavicini A."/>
        </authorList>
    </citation>
    <scope>NUCLEOTIDE SEQUENCE</scope>
    <source>
        <strain evidence="2">Pcan_8</strain>
    </source>
</reference>
<proteinExistence type="evidence at transcript level"/>
<protein>
    <submittedName>
        <fullName evidence="2">Mytilin 8</fullName>
    </submittedName>
</protein>
<feature type="signal peptide" evidence="1">
    <location>
        <begin position="1"/>
        <end position="22"/>
    </location>
</feature>
<feature type="chain" id="PRO_5025520634" evidence="1">
    <location>
        <begin position="23"/>
        <end position="89"/>
    </location>
</feature>
<evidence type="ECO:0000256" key="1">
    <source>
        <dbReference type="SAM" id="SignalP"/>
    </source>
</evidence>
<accession>A0A6B9XR41</accession>
<sequence length="89" mass="10191">MKTAVLLLLVLVAYIMIQDTEAGCGGCKYKCRRRGCRGYVCYKKRWLTICKCFRCSGDTYLAKGNNGLVEQPTVDEMMEMPIDEDDRHN</sequence>